<keyword evidence="2" id="KW-1185">Reference proteome</keyword>
<organism evidence="1 2">
    <name type="scientific">Spirodela intermedia</name>
    <name type="common">Intermediate duckweed</name>
    <dbReference type="NCBI Taxonomy" id="51605"/>
    <lineage>
        <taxon>Eukaryota</taxon>
        <taxon>Viridiplantae</taxon>
        <taxon>Streptophyta</taxon>
        <taxon>Embryophyta</taxon>
        <taxon>Tracheophyta</taxon>
        <taxon>Spermatophyta</taxon>
        <taxon>Magnoliopsida</taxon>
        <taxon>Liliopsida</taxon>
        <taxon>Araceae</taxon>
        <taxon>Lemnoideae</taxon>
        <taxon>Spirodela</taxon>
    </lineage>
</organism>
<evidence type="ECO:0000313" key="1">
    <source>
        <dbReference type="EMBL" id="CAA6675182.1"/>
    </source>
</evidence>
<name>A0ABN7EB98_SPIIN</name>
<comment type="caution">
    <text evidence="1">The sequence shown here is derived from an EMBL/GenBank/DDBJ whole genome shotgun (WGS) entry which is preliminary data.</text>
</comment>
<sequence length="106" mass="11806">MALKYFRPTSTKPEWLHPDSKPMKLISSGGVPDFTISSNVDKASAPRPWREYPVIIVFQATTSLSPSLNSSKQLRAFRRLPHLAYIATSAMQTQGFLSNPTELANL</sequence>
<dbReference type="Proteomes" id="UP001189122">
    <property type="component" value="Unassembled WGS sequence"/>
</dbReference>
<protein>
    <submittedName>
        <fullName evidence="1">Uncharacterized protein</fullName>
    </submittedName>
</protein>
<reference evidence="2" key="1">
    <citation type="journal article" date="2020" name="Sci. Rep.">
        <title>Chromosome-scale genome assembly for the duckweed Spirodela intermedia, integrating cytogenetic maps, PacBio and Oxford Nanopore libraries.</title>
        <authorList>
            <person name="Hoang P.T.N."/>
            <person name="Fiebig A."/>
            <person name="Novak P."/>
            <person name="Macas J."/>
            <person name="Cao H.X."/>
            <person name="Stepanenko A."/>
            <person name="Chen G."/>
            <person name="Borisjuk N."/>
            <person name="Scholz U."/>
            <person name="Schubert I."/>
        </authorList>
    </citation>
    <scope>NUCLEOTIDE SEQUENCE [LARGE SCALE GENOMIC DNA]</scope>
</reference>
<gene>
    <name evidence="1" type="ORF">SI7747_UN021524</name>
</gene>
<evidence type="ECO:0000313" key="2">
    <source>
        <dbReference type="Proteomes" id="UP001189122"/>
    </source>
</evidence>
<accession>A0ABN7EB98</accession>
<dbReference type="EMBL" id="CACRZD030000240">
    <property type="protein sequence ID" value="CAA6675182.1"/>
    <property type="molecule type" value="Genomic_DNA"/>
</dbReference>
<proteinExistence type="predicted"/>